<dbReference type="AlphaFoldDB" id="A0A8B5XJE5"/>
<dbReference type="GO" id="GO:0034040">
    <property type="term" value="F:ATPase-coupled lipid transmembrane transporter activity"/>
    <property type="evidence" value="ECO:0007669"/>
    <property type="project" value="TreeGrafter"/>
</dbReference>
<keyword evidence="2" id="KW-0067">ATP-binding</keyword>
<dbReference type="GO" id="GO:0005524">
    <property type="term" value="F:ATP binding"/>
    <property type="evidence" value="ECO:0007669"/>
    <property type="project" value="UniProtKB-KW"/>
</dbReference>
<dbReference type="PANTHER" id="PTHR24221">
    <property type="entry name" value="ATP-BINDING CASSETTE SUB-FAMILY B"/>
    <property type="match status" value="1"/>
</dbReference>
<dbReference type="PANTHER" id="PTHR24221:SF654">
    <property type="entry name" value="ATP-BINDING CASSETTE SUB-FAMILY B MEMBER 6"/>
    <property type="match status" value="1"/>
</dbReference>
<evidence type="ECO:0000313" key="2">
    <source>
        <dbReference type="EMBL" id="TVW24636.1"/>
    </source>
</evidence>
<dbReference type="SUPFAM" id="SSF52540">
    <property type="entry name" value="P-loop containing nucleoside triphosphate hydrolases"/>
    <property type="match status" value="1"/>
</dbReference>
<evidence type="ECO:0000313" key="3">
    <source>
        <dbReference type="Proteomes" id="UP000318940"/>
    </source>
</evidence>
<dbReference type="InterPro" id="IPR039421">
    <property type="entry name" value="Type_1_exporter"/>
</dbReference>
<organism evidence="2 3">
    <name type="scientific">Streptococcus pneumoniae</name>
    <dbReference type="NCBI Taxonomy" id="1313"/>
    <lineage>
        <taxon>Bacteria</taxon>
        <taxon>Bacillati</taxon>
        <taxon>Bacillota</taxon>
        <taxon>Bacilli</taxon>
        <taxon>Lactobacillales</taxon>
        <taxon>Streptococcaceae</taxon>
        <taxon>Streptococcus</taxon>
    </lineage>
</organism>
<sequence length="144" mass="16609">SYLNMVSNVLYVDQKAYLFEGTIRDNILLEENYTDEEILQSLEQVGLSVKDFPNNILDYYVGDDGRLLSGGQKQKITLARGLIRNKKIVLIDEGTSAIDRRTSLAIERKILDREDLTVIIVTHAPHPELKQYFTKIYQFPKDFI</sequence>
<evidence type="ECO:0000259" key="1">
    <source>
        <dbReference type="Pfam" id="PF00005"/>
    </source>
</evidence>
<dbReference type="Proteomes" id="UP000318940">
    <property type="component" value="Unassembled WGS sequence"/>
</dbReference>
<dbReference type="Gene3D" id="3.40.50.300">
    <property type="entry name" value="P-loop containing nucleotide triphosphate hydrolases"/>
    <property type="match status" value="1"/>
</dbReference>
<feature type="domain" description="ABC transporter" evidence="1">
    <location>
        <begin position="8"/>
        <end position="95"/>
    </location>
</feature>
<comment type="caution">
    <text evidence="2">The sequence shown here is derived from an EMBL/GenBank/DDBJ whole genome shotgun (WGS) entry which is preliminary data.</text>
</comment>
<proteinExistence type="predicted"/>
<dbReference type="InterPro" id="IPR027417">
    <property type="entry name" value="P-loop_NTPase"/>
</dbReference>
<dbReference type="Pfam" id="PF00005">
    <property type="entry name" value="ABC_tran"/>
    <property type="match status" value="1"/>
</dbReference>
<gene>
    <name evidence="2" type="ORF">AZK02_11200</name>
</gene>
<feature type="non-terminal residue" evidence="2">
    <location>
        <position position="1"/>
    </location>
</feature>
<reference evidence="2 3" key="1">
    <citation type="submission" date="2019-07" db="EMBL/GenBank/DDBJ databases">
        <authorList>
            <person name="Mohale T."/>
        </authorList>
    </citation>
    <scope>NUCLEOTIDE SEQUENCE [LARGE SCALE GENOMIC DNA]</scope>
    <source>
        <strain evidence="2 3">NTPn 189</strain>
    </source>
</reference>
<keyword evidence="2" id="KW-0547">Nucleotide-binding</keyword>
<dbReference type="GO" id="GO:0016887">
    <property type="term" value="F:ATP hydrolysis activity"/>
    <property type="evidence" value="ECO:0007669"/>
    <property type="project" value="InterPro"/>
</dbReference>
<dbReference type="EMBL" id="VMVH01000158">
    <property type="protein sequence ID" value="TVW24636.1"/>
    <property type="molecule type" value="Genomic_DNA"/>
</dbReference>
<accession>A0A8B5XJE5</accession>
<dbReference type="InterPro" id="IPR003439">
    <property type="entry name" value="ABC_transporter-like_ATP-bd"/>
</dbReference>
<name>A0A8B5XJE5_STREE</name>
<protein>
    <submittedName>
        <fullName evidence="2">ABC transporter ATP-binding protein</fullName>
    </submittedName>
</protein>